<dbReference type="Gene3D" id="1.10.10.10">
    <property type="entry name" value="Winged helix-like DNA-binding domain superfamily/Winged helix DNA-binding domain"/>
    <property type="match status" value="1"/>
</dbReference>
<dbReference type="PROSITE" id="PS50931">
    <property type="entry name" value="HTH_LYSR"/>
    <property type="match status" value="1"/>
</dbReference>
<dbReference type="SUPFAM" id="SSF53850">
    <property type="entry name" value="Periplasmic binding protein-like II"/>
    <property type="match status" value="1"/>
</dbReference>
<evidence type="ECO:0000256" key="4">
    <source>
        <dbReference type="ARBA" id="ARBA00023163"/>
    </source>
</evidence>
<sequence>MAAPRYTLKQLEYFVATAEAGTFKAAAERCHVSQVGIGVALTELERTLGIQLFVRRRAKGVSLTPAGRHALTEARKVLSFASELQASAEAAGGQVAGSLKVGYHPGLGPFYLPDIMDEFAHAHPQLEMSFFEGAQPELERRILEGDLEVALLYKRGPGEGIARKEIATLRPYVLLAADHPLAVAEELSMDDLEDVPCIRLSIPLPDEDDFVAQPGAEMVHTSNFELVRSLVGRGLGYALLAQRPPESRTYDGREVVARTLRDPKADITIVMSHAAGAPLTRRAAALLDFCRTVGA</sequence>
<dbReference type="PANTHER" id="PTHR30346:SF0">
    <property type="entry name" value="HCA OPERON TRANSCRIPTIONAL ACTIVATOR HCAR"/>
    <property type="match status" value="1"/>
</dbReference>
<dbReference type="Proteomes" id="UP000633205">
    <property type="component" value="Unassembled WGS sequence"/>
</dbReference>
<reference evidence="6" key="1">
    <citation type="journal article" date="2014" name="Int. J. Syst. Evol. Microbiol.">
        <title>Complete genome sequence of Corynebacterium casei LMG S-19264T (=DSM 44701T), isolated from a smear-ripened cheese.</title>
        <authorList>
            <consortium name="US DOE Joint Genome Institute (JGI-PGF)"/>
            <person name="Walter F."/>
            <person name="Albersmeier A."/>
            <person name="Kalinowski J."/>
            <person name="Ruckert C."/>
        </authorList>
    </citation>
    <scope>NUCLEOTIDE SEQUENCE</scope>
    <source>
        <strain evidence="6">CGMCC 1.15152</strain>
    </source>
</reference>
<dbReference type="AlphaFoldDB" id="A0A917DJN3"/>
<proteinExistence type="inferred from homology"/>
<gene>
    <name evidence="6" type="ORF">GCM10010915_25160</name>
</gene>
<evidence type="ECO:0000256" key="1">
    <source>
        <dbReference type="ARBA" id="ARBA00009437"/>
    </source>
</evidence>
<evidence type="ECO:0000259" key="5">
    <source>
        <dbReference type="PROSITE" id="PS50931"/>
    </source>
</evidence>
<keyword evidence="3" id="KW-0238">DNA-binding</keyword>
<comment type="caution">
    <text evidence="6">The sequence shown here is derived from an EMBL/GenBank/DDBJ whole genome shotgun (WGS) entry which is preliminary data.</text>
</comment>
<dbReference type="GO" id="GO:0003700">
    <property type="term" value="F:DNA-binding transcription factor activity"/>
    <property type="evidence" value="ECO:0007669"/>
    <property type="project" value="InterPro"/>
</dbReference>
<evidence type="ECO:0000256" key="3">
    <source>
        <dbReference type="ARBA" id="ARBA00023125"/>
    </source>
</evidence>
<dbReference type="Pfam" id="PF00126">
    <property type="entry name" value="HTH_1"/>
    <property type="match status" value="1"/>
</dbReference>
<reference evidence="6" key="2">
    <citation type="submission" date="2020-09" db="EMBL/GenBank/DDBJ databases">
        <authorList>
            <person name="Sun Q."/>
            <person name="Zhou Y."/>
        </authorList>
    </citation>
    <scope>NUCLEOTIDE SEQUENCE</scope>
    <source>
        <strain evidence="6">CGMCC 1.15152</strain>
    </source>
</reference>
<keyword evidence="4" id="KW-0804">Transcription</keyword>
<dbReference type="EMBL" id="BMHO01000001">
    <property type="protein sequence ID" value="GGD43009.1"/>
    <property type="molecule type" value="Genomic_DNA"/>
</dbReference>
<dbReference type="RefSeq" id="WP_188712537.1">
    <property type="nucleotide sequence ID" value="NZ_BMHO01000001.1"/>
</dbReference>
<feature type="domain" description="HTH lysR-type" evidence="5">
    <location>
        <begin position="6"/>
        <end position="64"/>
    </location>
</feature>
<dbReference type="InterPro" id="IPR000847">
    <property type="entry name" value="LysR_HTH_N"/>
</dbReference>
<dbReference type="SUPFAM" id="SSF46785">
    <property type="entry name" value="Winged helix' DNA-binding domain"/>
    <property type="match status" value="1"/>
</dbReference>
<keyword evidence="2" id="KW-0805">Transcription regulation</keyword>
<dbReference type="Gene3D" id="3.40.190.10">
    <property type="entry name" value="Periplasmic binding protein-like II"/>
    <property type="match status" value="2"/>
</dbReference>
<dbReference type="InterPro" id="IPR036388">
    <property type="entry name" value="WH-like_DNA-bd_sf"/>
</dbReference>
<protein>
    <submittedName>
        <fullName evidence="6">LysR family transcriptional regulator</fullName>
    </submittedName>
</protein>
<dbReference type="PANTHER" id="PTHR30346">
    <property type="entry name" value="TRANSCRIPTIONAL DUAL REGULATOR HCAR-RELATED"/>
    <property type="match status" value="1"/>
</dbReference>
<dbReference type="GO" id="GO:0003677">
    <property type="term" value="F:DNA binding"/>
    <property type="evidence" value="ECO:0007669"/>
    <property type="project" value="UniProtKB-KW"/>
</dbReference>
<evidence type="ECO:0000313" key="6">
    <source>
        <dbReference type="EMBL" id="GGD43009.1"/>
    </source>
</evidence>
<dbReference type="InterPro" id="IPR005119">
    <property type="entry name" value="LysR_subst-bd"/>
</dbReference>
<comment type="similarity">
    <text evidence="1">Belongs to the LysR transcriptional regulatory family.</text>
</comment>
<name>A0A917DJN3_9MICO</name>
<organism evidence="6 7">
    <name type="scientific">Microbacterium faecale</name>
    <dbReference type="NCBI Taxonomy" id="1804630"/>
    <lineage>
        <taxon>Bacteria</taxon>
        <taxon>Bacillati</taxon>
        <taxon>Actinomycetota</taxon>
        <taxon>Actinomycetes</taxon>
        <taxon>Micrococcales</taxon>
        <taxon>Microbacteriaceae</taxon>
        <taxon>Microbacterium</taxon>
    </lineage>
</organism>
<dbReference type="Pfam" id="PF03466">
    <property type="entry name" value="LysR_substrate"/>
    <property type="match status" value="1"/>
</dbReference>
<dbReference type="GO" id="GO:0032993">
    <property type="term" value="C:protein-DNA complex"/>
    <property type="evidence" value="ECO:0007669"/>
    <property type="project" value="TreeGrafter"/>
</dbReference>
<evidence type="ECO:0000313" key="7">
    <source>
        <dbReference type="Proteomes" id="UP000633205"/>
    </source>
</evidence>
<accession>A0A917DJN3</accession>
<keyword evidence="7" id="KW-1185">Reference proteome</keyword>
<dbReference type="InterPro" id="IPR036390">
    <property type="entry name" value="WH_DNA-bd_sf"/>
</dbReference>
<evidence type="ECO:0000256" key="2">
    <source>
        <dbReference type="ARBA" id="ARBA00023015"/>
    </source>
</evidence>